<evidence type="ECO:0000313" key="1">
    <source>
        <dbReference type="EMBL" id="KAJ7776794.1"/>
    </source>
</evidence>
<reference evidence="1" key="1">
    <citation type="submission" date="2023-03" db="EMBL/GenBank/DDBJ databases">
        <title>Massive genome expansion in bonnet fungi (Mycena s.s.) driven by repeated elements and novel gene families across ecological guilds.</title>
        <authorList>
            <consortium name="Lawrence Berkeley National Laboratory"/>
            <person name="Harder C.B."/>
            <person name="Miyauchi S."/>
            <person name="Viragh M."/>
            <person name="Kuo A."/>
            <person name="Thoen E."/>
            <person name="Andreopoulos B."/>
            <person name="Lu D."/>
            <person name="Skrede I."/>
            <person name="Drula E."/>
            <person name="Henrissat B."/>
            <person name="Morin E."/>
            <person name="Kohler A."/>
            <person name="Barry K."/>
            <person name="LaButti K."/>
            <person name="Morin E."/>
            <person name="Salamov A."/>
            <person name="Lipzen A."/>
            <person name="Mereny Z."/>
            <person name="Hegedus B."/>
            <person name="Baldrian P."/>
            <person name="Stursova M."/>
            <person name="Weitz H."/>
            <person name="Taylor A."/>
            <person name="Grigoriev I.V."/>
            <person name="Nagy L.G."/>
            <person name="Martin F."/>
            <person name="Kauserud H."/>
        </authorList>
    </citation>
    <scope>NUCLEOTIDE SEQUENCE</scope>
    <source>
        <strain evidence="1">CBHHK188m</strain>
    </source>
</reference>
<accession>A0AAD7NVK3</accession>
<evidence type="ECO:0000313" key="2">
    <source>
        <dbReference type="Proteomes" id="UP001215280"/>
    </source>
</evidence>
<name>A0AAD7NVK3_9AGAR</name>
<sequence>MPNFLFAAWAHADTLSHISCDQMLPDFTRSRQLHPISPSLRTKTLIEAGTTCVGPGFTLYTVQHSLFSHCTESQMVPSVFPGPIALPPINPCCPYIFLPASITTYLDLTETSNSIRVLDSNDGVKTYKVVFRKSVAVVGLVSFGRAFGRFRRDSGVDQIHLFSPSLRGFPVGSRQWNAWATPPSRVLLRLVMISFGTISLPTHLGIASGHFEQA</sequence>
<organism evidence="1 2">
    <name type="scientific">Mycena maculata</name>
    <dbReference type="NCBI Taxonomy" id="230809"/>
    <lineage>
        <taxon>Eukaryota</taxon>
        <taxon>Fungi</taxon>
        <taxon>Dikarya</taxon>
        <taxon>Basidiomycota</taxon>
        <taxon>Agaricomycotina</taxon>
        <taxon>Agaricomycetes</taxon>
        <taxon>Agaricomycetidae</taxon>
        <taxon>Agaricales</taxon>
        <taxon>Marasmiineae</taxon>
        <taxon>Mycenaceae</taxon>
        <taxon>Mycena</taxon>
    </lineage>
</organism>
<dbReference type="Proteomes" id="UP001215280">
    <property type="component" value="Unassembled WGS sequence"/>
</dbReference>
<dbReference type="AlphaFoldDB" id="A0AAD7NVK3"/>
<protein>
    <submittedName>
        <fullName evidence="1">Uncharacterized protein</fullName>
    </submittedName>
</protein>
<keyword evidence="2" id="KW-1185">Reference proteome</keyword>
<comment type="caution">
    <text evidence="1">The sequence shown here is derived from an EMBL/GenBank/DDBJ whole genome shotgun (WGS) entry which is preliminary data.</text>
</comment>
<dbReference type="EMBL" id="JARJLG010000011">
    <property type="protein sequence ID" value="KAJ7776794.1"/>
    <property type="molecule type" value="Genomic_DNA"/>
</dbReference>
<proteinExistence type="predicted"/>
<gene>
    <name evidence="1" type="ORF">DFH07DRAFT_766495</name>
</gene>